<evidence type="ECO:0000256" key="1">
    <source>
        <dbReference type="SAM" id="MobiDB-lite"/>
    </source>
</evidence>
<feature type="region of interest" description="Disordered" evidence="1">
    <location>
        <begin position="28"/>
        <end position="50"/>
    </location>
</feature>
<organism evidence="2 3">
    <name type="scientific">Daphnia magna</name>
    <dbReference type="NCBI Taxonomy" id="35525"/>
    <lineage>
        <taxon>Eukaryota</taxon>
        <taxon>Metazoa</taxon>
        <taxon>Ecdysozoa</taxon>
        <taxon>Arthropoda</taxon>
        <taxon>Crustacea</taxon>
        <taxon>Branchiopoda</taxon>
        <taxon>Diplostraca</taxon>
        <taxon>Cladocera</taxon>
        <taxon>Anomopoda</taxon>
        <taxon>Daphniidae</taxon>
        <taxon>Daphnia</taxon>
    </lineage>
</organism>
<reference evidence="2 3" key="1">
    <citation type="submission" date="2016-03" db="EMBL/GenBank/DDBJ databases">
        <title>EvidentialGene: Evidence-directed Construction of Genes on Genomes.</title>
        <authorList>
            <person name="Gilbert D.G."/>
            <person name="Choi J.-H."/>
            <person name="Mockaitis K."/>
            <person name="Colbourne J."/>
            <person name="Pfrender M."/>
        </authorList>
    </citation>
    <scope>NUCLEOTIDE SEQUENCE [LARGE SCALE GENOMIC DNA]</scope>
    <source>
        <strain evidence="2 3">Xinb3</strain>
        <tissue evidence="2">Complete organism</tissue>
    </source>
</reference>
<dbReference type="Proteomes" id="UP000076858">
    <property type="component" value="Unassembled WGS sequence"/>
</dbReference>
<dbReference type="EMBL" id="LRGB01011597">
    <property type="protein sequence ID" value="KZS00109.1"/>
    <property type="molecule type" value="Genomic_DNA"/>
</dbReference>
<sequence length="50" mass="6023">ASPQTFKSVSDYVGNLADRLRYSFQRVREESEKARNRQREQYNKRAVYSH</sequence>
<feature type="compositionally biased region" description="Basic and acidic residues" evidence="1">
    <location>
        <begin position="28"/>
        <end position="43"/>
    </location>
</feature>
<gene>
    <name evidence="2" type="ORF">APZ42_003729</name>
</gene>
<proteinExistence type="predicted"/>
<comment type="caution">
    <text evidence="2">The sequence shown here is derived from an EMBL/GenBank/DDBJ whole genome shotgun (WGS) entry which is preliminary data.</text>
</comment>
<evidence type="ECO:0000313" key="3">
    <source>
        <dbReference type="Proteomes" id="UP000076858"/>
    </source>
</evidence>
<dbReference type="AlphaFoldDB" id="A0A168EJD7"/>
<protein>
    <submittedName>
        <fullName evidence="2">Uncharacterized protein</fullName>
    </submittedName>
</protein>
<keyword evidence="3" id="KW-1185">Reference proteome</keyword>
<accession>A0A168EJD7</accession>
<evidence type="ECO:0000313" key="2">
    <source>
        <dbReference type="EMBL" id="KZS00109.1"/>
    </source>
</evidence>
<name>A0A168EJD7_9CRUS</name>
<feature type="non-terminal residue" evidence="2">
    <location>
        <position position="1"/>
    </location>
</feature>